<dbReference type="Proteomes" id="UP001596071">
    <property type="component" value="Unassembled WGS sequence"/>
</dbReference>
<dbReference type="SUPFAM" id="SSF53098">
    <property type="entry name" value="Ribonuclease H-like"/>
    <property type="match status" value="1"/>
</dbReference>
<evidence type="ECO:0000259" key="2">
    <source>
        <dbReference type="PROSITE" id="PS50994"/>
    </source>
</evidence>
<name>A0ABW0TWF0_9BACL</name>
<dbReference type="PROSITE" id="PS50994">
    <property type="entry name" value="INTEGRASE"/>
    <property type="match status" value="1"/>
</dbReference>
<protein>
    <recommendedName>
        <fullName evidence="2">Integrase catalytic domain-containing protein</fullName>
    </recommendedName>
</protein>
<feature type="compositionally biased region" description="Basic residues" evidence="1">
    <location>
        <begin position="620"/>
        <end position="635"/>
    </location>
</feature>
<evidence type="ECO:0000313" key="3">
    <source>
        <dbReference type="EMBL" id="MFC5603350.1"/>
    </source>
</evidence>
<evidence type="ECO:0000313" key="4">
    <source>
        <dbReference type="Proteomes" id="UP001596071"/>
    </source>
</evidence>
<keyword evidence="4" id="KW-1185">Reference proteome</keyword>
<gene>
    <name evidence="3" type="ORF">ACFPTP_08940</name>
</gene>
<dbReference type="InterPro" id="IPR012337">
    <property type="entry name" value="RNaseH-like_sf"/>
</dbReference>
<organism evidence="3 4">
    <name type="scientific">Sporosarcina koreensis</name>
    <dbReference type="NCBI Taxonomy" id="334735"/>
    <lineage>
        <taxon>Bacteria</taxon>
        <taxon>Bacillati</taxon>
        <taxon>Bacillota</taxon>
        <taxon>Bacilli</taxon>
        <taxon>Bacillales</taxon>
        <taxon>Caryophanaceae</taxon>
        <taxon>Sporosarcina</taxon>
    </lineage>
</organism>
<comment type="caution">
    <text evidence="3">The sequence shown here is derived from an EMBL/GenBank/DDBJ whole genome shotgun (WGS) entry which is preliminary data.</text>
</comment>
<dbReference type="EMBL" id="JBHSNP010000011">
    <property type="protein sequence ID" value="MFC5603350.1"/>
    <property type="molecule type" value="Genomic_DNA"/>
</dbReference>
<reference evidence="4" key="1">
    <citation type="journal article" date="2019" name="Int. J. Syst. Evol. Microbiol.">
        <title>The Global Catalogue of Microorganisms (GCM) 10K type strain sequencing project: providing services to taxonomists for standard genome sequencing and annotation.</title>
        <authorList>
            <consortium name="The Broad Institute Genomics Platform"/>
            <consortium name="The Broad Institute Genome Sequencing Center for Infectious Disease"/>
            <person name="Wu L."/>
            <person name="Ma J."/>
        </authorList>
    </citation>
    <scope>NUCLEOTIDE SEQUENCE [LARGE SCALE GENOMIC DNA]</scope>
    <source>
        <strain evidence="4">KACC 11299</strain>
    </source>
</reference>
<dbReference type="Gene3D" id="3.30.420.10">
    <property type="entry name" value="Ribonuclease H-like superfamily/Ribonuclease H"/>
    <property type="match status" value="1"/>
</dbReference>
<feature type="region of interest" description="Disordered" evidence="1">
    <location>
        <begin position="587"/>
        <end position="635"/>
    </location>
</feature>
<dbReference type="InterPro" id="IPR001584">
    <property type="entry name" value="Integrase_cat-core"/>
</dbReference>
<dbReference type="RefSeq" id="WP_381443723.1">
    <property type="nucleotide sequence ID" value="NZ_JBHSNP010000011.1"/>
</dbReference>
<accession>A0ABW0TWF0</accession>
<feature type="compositionally biased region" description="Basic and acidic residues" evidence="1">
    <location>
        <begin position="589"/>
        <end position="619"/>
    </location>
</feature>
<proteinExistence type="predicted"/>
<dbReference type="InterPro" id="IPR036397">
    <property type="entry name" value="RNaseH_sf"/>
</dbReference>
<feature type="domain" description="Integrase catalytic" evidence="2">
    <location>
        <begin position="210"/>
        <end position="439"/>
    </location>
</feature>
<evidence type="ECO:0000256" key="1">
    <source>
        <dbReference type="SAM" id="MobiDB-lite"/>
    </source>
</evidence>
<sequence length="635" mass="73160">MKQDYDRFSKMDYQDLVNWPTVLEDNLPTLKRELYKRRKGAVNAYFKKEKTVDQICAEHGIRKGELYRLLNRCLETHGDGRLFGYRALIPFQRVKNTKNAPFETLLERYPNLKEDLENDFLNAVKKGGLYEKNISIKNVHKIFVRNCLKTGLSLNEYPLNTKTKAFKSVQRFINSLSDKHFIAVAARYGDEAAMLAKNTGVGYSQYQSTTVNRPFERVEFDGHKLDISLAVKYKTLEGDEIIDTINRIWILSIIDVSTRCILGYHLCLQKEYSSDDVLMCIRNAIKPWEPRKLAIPELEYPVHSGFPSSVIEETKFGIWDEFCYDNAKANISKIVQEKLNNFVGCSINMGPVATPIRRPHIERFYNTLETNGFHRIVSTTGNAPTDPRRRKNTEQLAIKYQISVEHIEDIVDVLIAEYNATPHSGLSGLTPLEVMQQRIDRGMSISSLAEDQRDEFLFFTTKINRVIRGDVKGGRRPFVTYEGVKYTNEVVSNMPSLIGKKVTLLVNVDDIRFIRVHLENGSELGILTAIGKWGIHPHSLRERKAINKLKNSGEVHIPQGEDPIEVYHNYLRSNANTKNGRNMLASFEKNQDSKNKRYDRSSEPIEETDMKETKEENNKHKSNKPNIKLRKTLQF</sequence>